<dbReference type="SUPFAM" id="SSF53927">
    <property type="entry name" value="Cytidine deaminase-like"/>
    <property type="match status" value="1"/>
</dbReference>
<dbReference type="EMBL" id="BAABLN010000005">
    <property type="protein sequence ID" value="GAA4691176.1"/>
    <property type="molecule type" value="Genomic_DNA"/>
</dbReference>
<dbReference type="PANTHER" id="PTHR11079">
    <property type="entry name" value="CYTOSINE DEAMINASE FAMILY MEMBER"/>
    <property type="match status" value="1"/>
</dbReference>
<name>A0ABP8WLN8_9MICC</name>
<dbReference type="PROSITE" id="PS51747">
    <property type="entry name" value="CYT_DCMP_DEAMINASES_2"/>
    <property type="match status" value="1"/>
</dbReference>
<sequence length="169" mass="18044">MTPTSNASAPDEATIQKYLRTAIEAAAQNASVDGGPFGAVVVTADGQHFTAVNRVTADHDPTAHAEVCAIRAACKALGTHDLSGAVLYTSCEPCPMCLSSSLWARLDAVYFAADRHDAAEGGFDDAVFYEFFTATPAERDRLVPVRHIAVDNRKAPFEAWAANPVRAEY</sequence>
<dbReference type="InterPro" id="IPR016193">
    <property type="entry name" value="Cytidine_deaminase-like"/>
</dbReference>
<accession>A0ABP8WLN8</accession>
<evidence type="ECO:0000313" key="2">
    <source>
        <dbReference type="EMBL" id="GAA4691176.1"/>
    </source>
</evidence>
<evidence type="ECO:0000313" key="3">
    <source>
        <dbReference type="Proteomes" id="UP001501446"/>
    </source>
</evidence>
<protein>
    <submittedName>
        <fullName evidence="2">Nucleoside deaminase</fullName>
    </submittedName>
</protein>
<keyword evidence="3" id="KW-1185">Reference proteome</keyword>
<gene>
    <name evidence="2" type="ORF">GCM10025781_05120</name>
</gene>
<feature type="domain" description="CMP/dCMP-type deaminase" evidence="1">
    <location>
        <begin position="13"/>
        <end position="145"/>
    </location>
</feature>
<dbReference type="PANTHER" id="PTHR11079:SF161">
    <property type="entry name" value="CMP_DCMP-TYPE DEAMINASE DOMAIN-CONTAINING PROTEIN"/>
    <property type="match status" value="1"/>
</dbReference>
<dbReference type="InterPro" id="IPR002125">
    <property type="entry name" value="CMP_dCMP_dom"/>
</dbReference>
<reference evidence="3" key="1">
    <citation type="journal article" date="2019" name="Int. J. Syst. Evol. Microbiol.">
        <title>The Global Catalogue of Microorganisms (GCM) 10K type strain sequencing project: providing services to taxonomists for standard genome sequencing and annotation.</title>
        <authorList>
            <consortium name="The Broad Institute Genomics Platform"/>
            <consortium name="The Broad Institute Genome Sequencing Center for Infectious Disease"/>
            <person name="Wu L."/>
            <person name="Ma J."/>
        </authorList>
    </citation>
    <scope>NUCLEOTIDE SEQUENCE [LARGE SCALE GENOMIC DNA]</scope>
    <source>
        <strain evidence="3">JCM 18958</strain>
    </source>
</reference>
<evidence type="ECO:0000259" key="1">
    <source>
        <dbReference type="PROSITE" id="PS51747"/>
    </source>
</evidence>
<dbReference type="Proteomes" id="UP001501446">
    <property type="component" value="Unassembled WGS sequence"/>
</dbReference>
<dbReference type="Pfam" id="PF00383">
    <property type="entry name" value="dCMP_cyt_deam_1"/>
    <property type="match status" value="1"/>
</dbReference>
<dbReference type="CDD" id="cd01285">
    <property type="entry name" value="nucleoside_deaminase"/>
    <property type="match status" value="1"/>
</dbReference>
<proteinExistence type="predicted"/>
<dbReference type="Gene3D" id="3.40.140.10">
    <property type="entry name" value="Cytidine Deaminase, domain 2"/>
    <property type="match status" value="1"/>
</dbReference>
<organism evidence="2 3">
    <name type="scientific">Kocuria gwangalliensis</name>
    <dbReference type="NCBI Taxonomy" id="501592"/>
    <lineage>
        <taxon>Bacteria</taxon>
        <taxon>Bacillati</taxon>
        <taxon>Actinomycetota</taxon>
        <taxon>Actinomycetes</taxon>
        <taxon>Micrococcales</taxon>
        <taxon>Micrococcaceae</taxon>
        <taxon>Kocuria</taxon>
    </lineage>
</organism>
<comment type="caution">
    <text evidence="2">The sequence shown here is derived from an EMBL/GenBank/DDBJ whole genome shotgun (WGS) entry which is preliminary data.</text>
</comment>
<dbReference type="RefSeq" id="WP_345310471.1">
    <property type="nucleotide sequence ID" value="NZ_BAABLN010000005.1"/>
</dbReference>